<proteinExistence type="predicted"/>
<feature type="compositionally biased region" description="Basic and acidic residues" evidence="1">
    <location>
        <begin position="141"/>
        <end position="152"/>
    </location>
</feature>
<accession>A0ABU3BNY0</accession>
<protein>
    <submittedName>
        <fullName evidence="3">FecR family protein</fullName>
    </submittedName>
</protein>
<sequence length="397" mass="41254">MSTPLDRLALYDSLPPEERAAVAAALADRPALAEAFARWRSLRAEVRADLSRDLPDRALLVLYALADDDLLSDAERAHLDASRADLDAALAEHPGLAAAVRRIRADRAAFERAWAEAAAPPAAPPPSAPPRPTRTAAPPRALDRPPAPDRRGGAGRWVWRTAALVAVAAFVALLTSVALRDAGWETVTASEAQTLAFADGSTVELAPGARIMVPEGGADDARAARLLGGQALFRVVRDASDPFEVTTPNAEVTVLGTTFSVRATDVRTEVVLASGAVALAPRAKPEAAVRLAPGERAEVLALDAPSAPERADLGAALAWVGEGVRYSPAGHVAEQIGWRHGVPVTIDAALAAEPVNGGLSGDDLRGAVGHLAQALRAAVDADVHVEARGDGFHIAAE</sequence>
<dbReference type="Gene3D" id="2.60.120.1440">
    <property type="match status" value="1"/>
</dbReference>
<feature type="compositionally biased region" description="Pro residues" evidence="1">
    <location>
        <begin position="121"/>
        <end position="132"/>
    </location>
</feature>
<dbReference type="Pfam" id="PF04773">
    <property type="entry name" value="FecR"/>
    <property type="match status" value="1"/>
</dbReference>
<comment type="caution">
    <text evidence="3">The sequence shown here is derived from an EMBL/GenBank/DDBJ whole genome shotgun (WGS) entry which is preliminary data.</text>
</comment>
<gene>
    <name evidence="3" type="ORF">RM540_04495</name>
</gene>
<evidence type="ECO:0000313" key="4">
    <source>
        <dbReference type="Proteomes" id="UP001267426"/>
    </source>
</evidence>
<evidence type="ECO:0000313" key="3">
    <source>
        <dbReference type="EMBL" id="MDT0631001.1"/>
    </source>
</evidence>
<dbReference type="InterPro" id="IPR006860">
    <property type="entry name" value="FecR"/>
</dbReference>
<keyword evidence="4" id="KW-1185">Reference proteome</keyword>
<dbReference type="PANTHER" id="PTHR30273">
    <property type="entry name" value="PERIPLASMIC SIGNAL SENSOR AND SIGMA FACTOR ACTIVATOR FECR-RELATED"/>
    <property type="match status" value="1"/>
</dbReference>
<dbReference type="Proteomes" id="UP001267426">
    <property type="component" value="Unassembled WGS sequence"/>
</dbReference>
<feature type="domain" description="FecR protein" evidence="2">
    <location>
        <begin position="188"/>
        <end position="277"/>
    </location>
</feature>
<reference evidence="3 4" key="1">
    <citation type="submission" date="2023-09" db="EMBL/GenBank/DDBJ databases">
        <authorList>
            <person name="Rey-Velasco X."/>
        </authorList>
    </citation>
    <scope>NUCLEOTIDE SEQUENCE [LARGE SCALE GENOMIC DNA]</scope>
    <source>
        <strain evidence="3 4">F394</strain>
    </source>
</reference>
<name>A0ABU3BNY0_9BACT</name>
<dbReference type="PANTHER" id="PTHR30273:SF2">
    <property type="entry name" value="PROTEIN FECR"/>
    <property type="match status" value="1"/>
</dbReference>
<evidence type="ECO:0000259" key="2">
    <source>
        <dbReference type="Pfam" id="PF04773"/>
    </source>
</evidence>
<evidence type="ECO:0000256" key="1">
    <source>
        <dbReference type="SAM" id="MobiDB-lite"/>
    </source>
</evidence>
<feature type="region of interest" description="Disordered" evidence="1">
    <location>
        <begin position="116"/>
        <end position="153"/>
    </location>
</feature>
<dbReference type="RefSeq" id="WP_311662340.1">
    <property type="nucleotide sequence ID" value="NZ_JAVRHT010000007.1"/>
</dbReference>
<dbReference type="EMBL" id="JAVRHT010000007">
    <property type="protein sequence ID" value="MDT0631001.1"/>
    <property type="molecule type" value="Genomic_DNA"/>
</dbReference>
<dbReference type="InterPro" id="IPR012373">
    <property type="entry name" value="Ferrdict_sens_TM"/>
</dbReference>
<organism evidence="3 4">
    <name type="scientific">Rubrivirga litoralis</name>
    <dbReference type="NCBI Taxonomy" id="3075598"/>
    <lineage>
        <taxon>Bacteria</taxon>
        <taxon>Pseudomonadati</taxon>
        <taxon>Rhodothermota</taxon>
        <taxon>Rhodothermia</taxon>
        <taxon>Rhodothermales</taxon>
        <taxon>Rubricoccaceae</taxon>
        <taxon>Rubrivirga</taxon>
    </lineage>
</organism>